<sequence length="116" mass="13512">MSEQIPYIKIFFSDDFKTRIRALAKRYRSIRNDLQPLINDLQSGNFIGDQIQGTGYTVFKVRLKNSDISKGKSSGYRVIYQLKDNTCILMLLIYAKSDQTDISTNQIRDVINKFYQ</sequence>
<comment type="caution">
    <text evidence="1">The sequence shown here is derived from an EMBL/GenBank/DDBJ whole genome shotgun (WGS) entry which is preliminary data.</text>
</comment>
<protein>
    <recommendedName>
        <fullName evidence="3">Addiction module antitoxin</fullName>
    </recommendedName>
</protein>
<accession>A0A4V0XUW7</accession>
<reference evidence="2" key="1">
    <citation type="submission" date="2019-02" db="EMBL/GenBank/DDBJ databases">
        <title>Draft genome sequence of Planktothrix agardhii NIES-905.</title>
        <authorList>
            <person name="Yamaguchi H."/>
            <person name="Suzuki S."/>
            <person name="Kawachi M."/>
        </authorList>
    </citation>
    <scope>NUCLEOTIDE SEQUENCE [LARGE SCALE GENOMIC DNA]</scope>
    <source>
        <strain evidence="2">CCAP 1459/11A</strain>
    </source>
</reference>
<evidence type="ECO:0000313" key="1">
    <source>
        <dbReference type="EMBL" id="GDZ95279.1"/>
    </source>
</evidence>
<dbReference type="Proteomes" id="UP000299794">
    <property type="component" value="Unassembled WGS sequence"/>
</dbReference>
<dbReference type="EMBL" id="BJCD01000055">
    <property type="protein sequence ID" value="GDZ95279.1"/>
    <property type="molecule type" value="Genomic_DNA"/>
</dbReference>
<proteinExistence type="predicted"/>
<dbReference type="RefSeq" id="WP_026788944.1">
    <property type="nucleotide sequence ID" value="NZ_BJCD01000055.1"/>
</dbReference>
<name>A0A4V0XUW7_PLAAG</name>
<gene>
    <name evidence="1" type="ORF">PA905_35190</name>
</gene>
<evidence type="ECO:0008006" key="3">
    <source>
        <dbReference type="Google" id="ProtNLM"/>
    </source>
</evidence>
<dbReference type="AlphaFoldDB" id="A0A4V0XUW7"/>
<evidence type="ECO:0000313" key="2">
    <source>
        <dbReference type="Proteomes" id="UP000299794"/>
    </source>
</evidence>
<organism evidence="1 2">
    <name type="scientific">Planktothrix agardhii CCAP 1459/11A</name>
    <dbReference type="NCBI Taxonomy" id="282420"/>
    <lineage>
        <taxon>Bacteria</taxon>
        <taxon>Bacillati</taxon>
        <taxon>Cyanobacteriota</taxon>
        <taxon>Cyanophyceae</taxon>
        <taxon>Oscillatoriophycideae</taxon>
        <taxon>Oscillatoriales</taxon>
        <taxon>Microcoleaceae</taxon>
        <taxon>Planktothrix</taxon>
    </lineage>
</organism>